<dbReference type="PANTHER" id="PTHR46972">
    <property type="entry name" value="MONOOXYGENASE ASQM-RELATED"/>
    <property type="match status" value="1"/>
</dbReference>
<dbReference type="Gene3D" id="3.50.50.60">
    <property type="entry name" value="FAD/NAD(P)-binding domain"/>
    <property type="match status" value="2"/>
</dbReference>
<gene>
    <name evidence="7" type="ORF">Ctob_015336</name>
</gene>
<keyword evidence="4" id="KW-0503">Monooxygenase</keyword>
<evidence type="ECO:0000313" key="7">
    <source>
        <dbReference type="EMBL" id="KOO36065.1"/>
    </source>
</evidence>
<proteinExistence type="predicted"/>
<accession>A0A0M0KB55</accession>
<name>A0A0M0KB55_9EUKA</name>
<dbReference type="Pfam" id="PF01494">
    <property type="entry name" value="FAD_binding_3"/>
    <property type="match status" value="2"/>
</dbReference>
<dbReference type="InterPro" id="IPR002938">
    <property type="entry name" value="FAD-bd"/>
</dbReference>
<keyword evidence="8" id="KW-1185">Reference proteome</keyword>
<dbReference type="GO" id="GO:0071949">
    <property type="term" value="F:FAD binding"/>
    <property type="evidence" value="ECO:0007669"/>
    <property type="project" value="InterPro"/>
</dbReference>
<evidence type="ECO:0000256" key="1">
    <source>
        <dbReference type="ARBA" id="ARBA00022630"/>
    </source>
</evidence>
<evidence type="ECO:0000256" key="3">
    <source>
        <dbReference type="ARBA" id="ARBA00023002"/>
    </source>
</evidence>
<dbReference type="SUPFAM" id="SSF51905">
    <property type="entry name" value="FAD/NAD(P)-binding domain"/>
    <property type="match status" value="1"/>
</dbReference>
<keyword evidence="2" id="KW-0274">FAD</keyword>
<organism evidence="7 8">
    <name type="scientific">Chrysochromulina tobinii</name>
    <dbReference type="NCBI Taxonomy" id="1460289"/>
    <lineage>
        <taxon>Eukaryota</taxon>
        <taxon>Haptista</taxon>
        <taxon>Haptophyta</taxon>
        <taxon>Prymnesiophyceae</taxon>
        <taxon>Prymnesiales</taxon>
        <taxon>Chrysochromulinaceae</taxon>
        <taxon>Chrysochromulina</taxon>
    </lineage>
</organism>
<keyword evidence="1" id="KW-0285">Flavoprotein</keyword>
<feature type="region of interest" description="Disordered" evidence="5">
    <location>
        <begin position="146"/>
        <end position="167"/>
    </location>
</feature>
<reference evidence="8" key="1">
    <citation type="journal article" date="2015" name="PLoS Genet.">
        <title>Genome Sequence and Transcriptome Analyses of Chrysochromulina tobin: Metabolic Tools for Enhanced Algal Fitness in the Prominent Order Prymnesiales (Haptophyceae).</title>
        <authorList>
            <person name="Hovde B.T."/>
            <person name="Deodato C.R."/>
            <person name="Hunsperger H.M."/>
            <person name="Ryken S.A."/>
            <person name="Yost W."/>
            <person name="Jha R.K."/>
            <person name="Patterson J."/>
            <person name="Monnat R.J. Jr."/>
            <person name="Barlow S.B."/>
            <person name="Starkenburg S.R."/>
            <person name="Cattolico R.A."/>
        </authorList>
    </citation>
    <scope>NUCLEOTIDE SEQUENCE</scope>
    <source>
        <strain evidence="8">CCMP291</strain>
    </source>
</reference>
<feature type="region of interest" description="Disordered" evidence="5">
    <location>
        <begin position="435"/>
        <end position="454"/>
    </location>
</feature>
<evidence type="ECO:0000256" key="4">
    <source>
        <dbReference type="ARBA" id="ARBA00023033"/>
    </source>
</evidence>
<feature type="domain" description="FAD-binding" evidence="6">
    <location>
        <begin position="390"/>
        <end position="433"/>
    </location>
</feature>
<keyword evidence="3" id="KW-0560">Oxidoreductase</keyword>
<dbReference type="EMBL" id="JWZX01000645">
    <property type="protein sequence ID" value="KOO36065.1"/>
    <property type="molecule type" value="Genomic_DNA"/>
</dbReference>
<sequence>MVAAQESCDAEAIIIGGGIGGLAVAVALQDRGVRCLVYERDESWEVARRGYGLTLGPTCSTALASLGLTHAIRATDMQASSNCHWVFAADGRVLGYFGICFSGKPGDGRNFRVPRHTLRQLLYERLAPGTVRWGWRLRRYEEQPAKRRVARAHDRPLPPPEPEPQPPELHVAYGSVLIGADGVRSAVRAQKVGDALREVGVVVVLGLSTTQHPLLHRQGFYTVDGTHRLFTMPYEPLEDAKGPGDATDDAAALKRASTTESVPDTAPAAEVAAQAPLGNQPPKTSQPPLFADEGPPHTTMWQLSFRAEDAEAARALCRAGGAALLAEMKARCKHWHAPVPQMLEETLASSVWGTPLLDRPALPLRRKTSVASKGAVAGEGAVAGAASAWHSRVTLLGDAAHAMTPFKGQGANQTLVDACLMAKCVAAALLADAAEPPDAREDARDAHDDASARYDASADRRLSALGTALGRFEREMGNRAEPKVVASREAALLYHSAAALEPSAYGVNGVREEEVGRFLEELARRGVSAADAGELEARAVATLRETVRH</sequence>
<feature type="compositionally biased region" description="Basic and acidic residues" evidence="5">
    <location>
        <begin position="146"/>
        <end position="156"/>
    </location>
</feature>
<dbReference type="AlphaFoldDB" id="A0A0M0KB55"/>
<evidence type="ECO:0000259" key="6">
    <source>
        <dbReference type="Pfam" id="PF01494"/>
    </source>
</evidence>
<dbReference type="GO" id="GO:0004497">
    <property type="term" value="F:monooxygenase activity"/>
    <property type="evidence" value="ECO:0007669"/>
    <property type="project" value="UniProtKB-KW"/>
</dbReference>
<dbReference type="OrthoDB" id="655030at2759"/>
<feature type="compositionally biased region" description="Pro residues" evidence="5">
    <location>
        <begin position="157"/>
        <end position="167"/>
    </location>
</feature>
<dbReference type="PRINTS" id="PR00420">
    <property type="entry name" value="RNGMNOXGNASE"/>
</dbReference>
<dbReference type="InterPro" id="IPR036188">
    <property type="entry name" value="FAD/NAD-bd_sf"/>
</dbReference>
<dbReference type="PANTHER" id="PTHR46972:SF1">
    <property type="entry name" value="FAD DEPENDENT OXIDOREDUCTASE DOMAIN-CONTAINING PROTEIN"/>
    <property type="match status" value="1"/>
</dbReference>
<comment type="caution">
    <text evidence="7">The sequence shown here is derived from an EMBL/GenBank/DDBJ whole genome shotgun (WGS) entry which is preliminary data.</text>
</comment>
<feature type="region of interest" description="Disordered" evidence="5">
    <location>
        <begin position="238"/>
        <end position="266"/>
    </location>
</feature>
<evidence type="ECO:0000256" key="2">
    <source>
        <dbReference type="ARBA" id="ARBA00022827"/>
    </source>
</evidence>
<feature type="domain" description="FAD-binding" evidence="6">
    <location>
        <begin position="10"/>
        <end position="190"/>
    </location>
</feature>
<evidence type="ECO:0000313" key="8">
    <source>
        <dbReference type="Proteomes" id="UP000037460"/>
    </source>
</evidence>
<dbReference type="Proteomes" id="UP000037460">
    <property type="component" value="Unassembled WGS sequence"/>
</dbReference>
<feature type="compositionally biased region" description="Basic and acidic residues" evidence="5">
    <location>
        <begin position="437"/>
        <end position="454"/>
    </location>
</feature>
<protein>
    <recommendedName>
        <fullName evidence="6">FAD-binding domain-containing protein</fullName>
    </recommendedName>
</protein>
<evidence type="ECO:0000256" key="5">
    <source>
        <dbReference type="SAM" id="MobiDB-lite"/>
    </source>
</evidence>